<evidence type="ECO:0000313" key="1">
    <source>
        <dbReference type="EMBL" id="EFW11150.1"/>
    </source>
</evidence>
<dbReference type="AlphaFoldDB" id="E9CQL9"/>
<dbReference type="HOGENOM" id="CLU_3379154_0_0_6"/>
<organism evidence="1 2">
    <name type="scientific">Serratia symbiotica str. Tucson</name>
    <dbReference type="NCBI Taxonomy" id="914128"/>
    <lineage>
        <taxon>Bacteria</taxon>
        <taxon>Pseudomonadati</taxon>
        <taxon>Pseudomonadota</taxon>
        <taxon>Gammaproteobacteria</taxon>
        <taxon>Enterobacterales</taxon>
        <taxon>Yersiniaceae</taxon>
        <taxon>Serratia</taxon>
        <taxon>Serratia symbiotica</taxon>
    </lineage>
</organism>
<name>E9CQL9_9GAMM</name>
<dbReference type="Proteomes" id="UP000013568">
    <property type="component" value="Unassembled WGS sequence"/>
</dbReference>
<accession>E9CQL9</accession>
<gene>
    <name evidence="1" type="ORF">SSYM_0189</name>
</gene>
<dbReference type="EMBL" id="GL636336">
    <property type="protein sequence ID" value="EFW11150.1"/>
    <property type="molecule type" value="Genomic_DNA"/>
</dbReference>
<proteinExistence type="predicted"/>
<protein>
    <submittedName>
        <fullName evidence="1">Uncharacterized protein</fullName>
    </submittedName>
</protein>
<keyword evidence="2" id="KW-1185">Reference proteome</keyword>
<evidence type="ECO:0000313" key="2">
    <source>
        <dbReference type="Proteomes" id="UP000013568"/>
    </source>
</evidence>
<reference evidence="2" key="1">
    <citation type="journal article" date="2011" name="Genome Biol. Evol.">
        <title>Massive genomic decay in Serratia symbiotica, a recently evolved symbiont of aphids.</title>
        <authorList>
            <person name="Burke G.R."/>
            <person name="Moran N.A."/>
        </authorList>
    </citation>
    <scope>NUCLEOTIDE SEQUENCE [LARGE SCALE GENOMIC DNA]</scope>
    <source>
        <strain evidence="2">Tucson</strain>
    </source>
</reference>
<feature type="non-terminal residue" evidence="1">
    <location>
        <position position="34"/>
    </location>
</feature>
<sequence length="34" mass="4230">MIKKYLIGIEFEYLLIDKNEKIRYFDNLNINDLH</sequence>